<dbReference type="Proteomes" id="UP000594454">
    <property type="component" value="Chromosome 3"/>
</dbReference>
<dbReference type="EMBL" id="LR899011">
    <property type="protein sequence ID" value="CAD7086153.1"/>
    <property type="molecule type" value="Genomic_DNA"/>
</dbReference>
<accession>A0A7R8UUE3</accession>
<protein>
    <submittedName>
        <fullName evidence="2">Uncharacterized protein</fullName>
    </submittedName>
</protein>
<dbReference type="FunCoup" id="A0A7R8UUE3">
    <property type="interactions" value="2"/>
</dbReference>
<evidence type="ECO:0000256" key="1">
    <source>
        <dbReference type="SAM" id="MobiDB-lite"/>
    </source>
</evidence>
<reference evidence="2 3" key="1">
    <citation type="submission" date="2020-11" db="EMBL/GenBank/DDBJ databases">
        <authorList>
            <person name="Wallbank WR R."/>
            <person name="Pardo Diaz C."/>
            <person name="Kozak K."/>
            <person name="Martin S."/>
            <person name="Jiggins C."/>
            <person name="Moest M."/>
            <person name="Warren A I."/>
            <person name="Generalovic N T."/>
            <person name="Byers J.R.P. K."/>
            <person name="Montejo-Kovacevich G."/>
            <person name="Yen C E."/>
        </authorList>
    </citation>
    <scope>NUCLEOTIDE SEQUENCE [LARGE SCALE GENOMIC DNA]</scope>
</reference>
<evidence type="ECO:0000313" key="2">
    <source>
        <dbReference type="EMBL" id="CAD7086153.1"/>
    </source>
</evidence>
<dbReference type="OrthoDB" id="17066at2759"/>
<dbReference type="AlphaFoldDB" id="A0A7R8UUE3"/>
<feature type="compositionally biased region" description="Low complexity" evidence="1">
    <location>
        <begin position="12"/>
        <end position="27"/>
    </location>
</feature>
<organism evidence="2 3">
    <name type="scientific">Hermetia illucens</name>
    <name type="common">Black soldier fly</name>
    <dbReference type="NCBI Taxonomy" id="343691"/>
    <lineage>
        <taxon>Eukaryota</taxon>
        <taxon>Metazoa</taxon>
        <taxon>Ecdysozoa</taxon>
        <taxon>Arthropoda</taxon>
        <taxon>Hexapoda</taxon>
        <taxon>Insecta</taxon>
        <taxon>Pterygota</taxon>
        <taxon>Neoptera</taxon>
        <taxon>Endopterygota</taxon>
        <taxon>Diptera</taxon>
        <taxon>Brachycera</taxon>
        <taxon>Stratiomyomorpha</taxon>
        <taxon>Stratiomyidae</taxon>
        <taxon>Hermetiinae</taxon>
        <taxon>Hermetia</taxon>
    </lineage>
</organism>
<feature type="region of interest" description="Disordered" evidence="1">
    <location>
        <begin position="1"/>
        <end position="27"/>
    </location>
</feature>
<evidence type="ECO:0000313" key="3">
    <source>
        <dbReference type="Proteomes" id="UP000594454"/>
    </source>
</evidence>
<keyword evidence="3" id="KW-1185">Reference proteome</keyword>
<proteinExistence type="predicted"/>
<dbReference type="InParanoid" id="A0A7R8UUE3"/>
<name>A0A7R8UUE3_HERIL</name>
<gene>
    <name evidence="2" type="ORF">HERILL_LOCUS8947</name>
</gene>
<sequence length="194" mass="22514">METPEKRDSSFSSLTPVRTPSTPTTSATTIVSNRLAQIVKKLSDNCKEWESQQQHGTDIIKAIIVNIPKDSSAQNADHYTASLERLCKQLHACVAIFHDVNETTKKCLEELRALWALSGQSKDVQSKSWNFEQYIKWTEETVEEFQEIYEIKKIVMEEIAHAFEKSDLELHRSIWEFTDPYLSLRFKFLEVERT</sequence>
<dbReference type="OMA" id="NYAKWQL"/>